<dbReference type="InterPro" id="IPR025296">
    <property type="entry name" value="DUF4158"/>
</dbReference>
<proteinExistence type="predicted"/>
<organism evidence="2 3">
    <name type="scientific">Microtetraspora glauca</name>
    <dbReference type="NCBI Taxonomy" id="1996"/>
    <lineage>
        <taxon>Bacteria</taxon>
        <taxon>Bacillati</taxon>
        <taxon>Actinomycetota</taxon>
        <taxon>Actinomycetes</taxon>
        <taxon>Streptosporangiales</taxon>
        <taxon>Streptosporangiaceae</taxon>
        <taxon>Microtetraspora</taxon>
    </lineage>
</organism>
<keyword evidence="3" id="KW-1185">Reference proteome</keyword>
<evidence type="ECO:0000313" key="3">
    <source>
        <dbReference type="Proteomes" id="UP001551675"/>
    </source>
</evidence>
<gene>
    <name evidence="2" type="ORF">AB0I59_26235</name>
</gene>
<name>A0ABV3GKE0_MICGL</name>
<dbReference type="Proteomes" id="UP001551675">
    <property type="component" value="Unassembled WGS sequence"/>
</dbReference>
<feature type="domain" description="DUF4158" evidence="1">
    <location>
        <begin position="6"/>
        <end position="94"/>
    </location>
</feature>
<sequence>MSQKMFTAEQLEQLQSFPEISREELIKHFTLTSADQAFVDPGRGRGPGDKLGLAVQLGTLSWLGFVPDDVASVPPAAVARLAEQLRLHPGALQATLLRVSVASLCSSVDLPAW</sequence>
<evidence type="ECO:0000313" key="2">
    <source>
        <dbReference type="EMBL" id="MEV0972114.1"/>
    </source>
</evidence>
<accession>A0ABV3GKE0</accession>
<reference evidence="2 3" key="1">
    <citation type="submission" date="2024-06" db="EMBL/GenBank/DDBJ databases">
        <title>The Natural Products Discovery Center: Release of the First 8490 Sequenced Strains for Exploring Actinobacteria Biosynthetic Diversity.</title>
        <authorList>
            <person name="Kalkreuter E."/>
            <person name="Kautsar S.A."/>
            <person name="Yang D."/>
            <person name="Bader C.D."/>
            <person name="Teijaro C.N."/>
            <person name="Fluegel L."/>
            <person name="Davis C.M."/>
            <person name="Simpson J.R."/>
            <person name="Lauterbach L."/>
            <person name="Steele A.D."/>
            <person name="Gui C."/>
            <person name="Meng S."/>
            <person name="Li G."/>
            <person name="Viehrig K."/>
            <person name="Ye F."/>
            <person name="Su P."/>
            <person name="Kiefer A.F."/>
            <person name="Nichols A."/>
            <person name="Cepeda A.J."/>
            <person name="Yan W."/>
            <person name="Fan B."/>
            <person name="Jiang Y."/>
            <person name="Adhikari A."/>
            <person name="Zheng C.-J."/>
            <person name="Schuster L."/>
            <person name="Cowan T.M."/>
            <person name="Smanski M.J."/>
            <person name="Chevrette M.G."/>
            <person name="De Carvalho L.P.S."/>
            <person name="Shen B."/>
        </authorList>
    </citation>
    <scope>NUCLEOTIDE SEQUENCE [LARGE SCALE GENOMIC DNA]</scope>
    <source>
        <strain evidence="2 3">NPDC050100</strain>
    </source>
</reference>
<dbReference type="RefSeq" id="WP_358136949.1">
    <property type="nucleotide sequence ID" value="NZ_JBFALK010000015.1"/>
</dbReference>
<protein>
    <submittedName>
        <fullName evidence="2">DUF4158 domain-containing protein</fullName>
    </submittedName>
</protein>
<evidence type="ECO:0000259" key="1">
    <source>
        <dbReference type="Pfam" id="PF13700"/>
    </source>
</evidence>
<comment type="caution">
    <text evidence="2">The sequence shown here is derived from an EMBL/GenBank/DDBJ whole genome shotgun (WGS) entry which is preliminary data.</text>
</comment>
<dbReference type="Pfam" id="PF13700">
    <property type="entry name" value="DUF4158"/>
    <property type="match status" value="1"/>
</dbReference>
<dbReference type="EMBL" id="JBFALK010000015">
    <property type="protein sequence ID" value="MEV0972114.1"/>
    <property type="molecule type" value="Genomic_DNA"/>
</dbReference>